<dbReference type="Proteomes" id="UP000594263">
    <property type="component" value="Unplaced"/>
</dbReference>
<evidence type="ECO:0000313" key="3">
    <source>
        <dbReference type="Proteomes" id="UP000594263"/>
    </source>
</evidence>
<sequence length="161" mass="18275">MEKFLQKASDVIKWWYQDNDIVLNCYGERVNDLSYGSGIIKKDGGTFLRAFFLKVSQGSNNFYASPISIKCGLQIAAFLNLNLNRIQRESSTIECHRGKSRNPPRNPPPRLSQSTPKPSQTPLPPEKIVSLHQLNTLLLLLVNPNLSPRLRLRLLLKITHP</sequence>
<organism evidence="2 3">
    <name type="scientific">Kalanchoe fedtschenkoi</name>
    <name type="common">Lavender scallops</name>
    <name type="synonym">South American air plant</name>
    <dbReference type="NCBI Taxonomy" id="63787"/>
    <lineage>
        <taxon>Eukaryota</taxon>
        <taxon>Viridiplantae</taxon>
        <taxon>Streptophyta</taxon>
        <taxon>Embryophyta</taxon>
        <taxon>Tracheophyta</taxon>
        <taxon>Spermatophyta</taxon>
        <taxon>Magnoliopsida</taxon>
        <taxon>eudicotyledons</taxon>
        <taxon>Gunneridae</taxon>
        <taxon>Pentapetalae</taxon>
        <taxon>Saxifragales</taxon>
        <taxon>Crassulaceae</taxon>
        <taxon>Kalanchoe</taxon>
    </lineage>
</organism>
<feature type="region of interest" description="Disordered" evidence="1">
    <location>
        <begin position="92"/>
        <end position="125"/>
    </location>
</feature>
<dbReference type="EnsemblPlants" id="Kaladp0040s0491.1.v1.1">
    <property type="protein sequence ID" value="Kaladp0040s0491.1.v1.1"/>
    <property type="gene ID" value="Kaladp0040s0491.v1.1"/>
</dbReference>
<evidence type="ECO:0000313" key="2">
    <source>
        <dbReference type="EnsemblPlants" id="Kaladp0040s0491.1.v1.1"/>
    </source>
</evidence>
<dbReference type="AlphaFoldDB" id="A0A7N0ZW63"/>
<protein>
    <submittedName>
        <fullName evidence="2">Uncharacterized protein</fullName>
    </submittedName>
</protein>
<proteinExistence type="predicted"/>
<reference evidence="2" key="1">
    <citation type="submission" date="2021-01" db="UniProtKB">
        <authorList>
            <consortium name="EnsemblPlants"/>
        </authorList>
    </citation>
    <scope>IDENTIFICATION</scope>
</reference>
<keyword evidence="3" id="KW-1185">Reference proteome</keyword>
<name>A0A7N0ZW63_KALFE</name>
<evidence type="ECO:0000256" key="1">
    <source>
        <dbReference type="SAM" id="MobiDB-lite"/>
    </source>
</evidence>
<accession>A0A7N0ZW63</accession>
<dbReference type="Gramene" id="Kaladp0040s0491.1.v1.1">
    <property type="protein sequence ID" value="Kaladp0040s0491.1.v1.1"/>
    <property type="gene ID" value="Kaladp0040s0491.v1.1"/>
</dbReference>